<sequence length="68" mass="7243">MALATPLLVLSPTSRYAFALKKVVGDNTNNGRNNGLSLPLASANGLQMAVQMALAQTILERDLTLMSR</sequence>
<keyword evidence="2" id="KW-1185">Reference proteome</keyword>
<gene>
    <name evidence="1" type="ORF">D0C36_16965</name>
</gene>
<evidence type="ECO:0000313" key="2">
    <source>
        <dbReference type="Proteomes" id="UP000264217"/>
    </source>
</evidence>
<proteinExistence type="predicted"/>
<name>A0A372NNZ9_9SPHI</name>
<evidence type="ECO:0000313" key="1">
    <source>
        <dbReference type="EMBL" id="RFZ90654.1"/>
    </source>
</evidence>
<protein>
    <submittedName>
        <fullName evidence="1">Uncharacterized protein</fullName>
    </submittedName>
</protein>
<dbReference type="EMBL" id="QWDC01000003">
    <property type="protein sequence ID" value="RFZ90654.1"/>
    <property type="molecule type" value="Genomic_DNA"/>
</dbReference>
<accession>A0A372NNZ9</accession>
<dbReference type="AlphaFoldDB" id="A0A372NNZ9"/>
<organism evidence="1 2">
    <name type="scientific">Mucilaginibacter conchicola</name>
    <dbReference type="NCBI Taxonomy" id="2303333"/>
    <lineage>
        <taxon>Bacteria</taxon>
        <taxon>Pseudomonadati</taxon>
        <taxon>Bacteroidota</taxon>
        <taxon>Sphingobacteriia</taxon>
        <taxon>Sphingobacteriales</taxon>
        <taxon>Sphingobacteriaceae</taxon>
        <taxon>Mucilaginibacter</taxon>
    </lineage>
</organism>
<dbReference type="RefSeq" id="WP_117392860.1">
    <property type="nucleotide sequence ID" value="NZ_QWDC01000003.1"/>
</dbReference>
<reference evidence="1 2" key="1">
    <citation type="submission" date="2018-08" db="EMBL/GenBank/DDBJ databases">
        <title>Mucilaginibacter sp. MYSH2.</title>
        <authorList>
            <person name="Seo T."/>
        </authorList>
    </citation>
    <scope>NUCLEOTIDE SEQUENCE [LARGE SCALE GENOMIC DNA]</scope>
    <source>
        <strain evidence="1 2">MYSH2</strain>
    </source>
</reference>
<dbReference type="Proteomes" id="UP000264217">
    <property type="component" value="Unassembled WGS sequence"/>
</dbReference>
<comment type="caution">
    <text evidence="1">The sequence shown here is derived from an EMBL/GenBank/DDBJ whole genome shotgun (WGS) entry which is preliminary data.</text>
</comment>